<proteinExistence type="predicted"/>
<reference evidence="1" key="1">
    <citation type="journal article" date="2021" name="Proc. Natl. Acad. Sci. U.S.A.">
        <title>A Catalog of Tens of Thousands of Viruses from Human Metagenomes Reveals Hidden Associations with Chronic Diseases.</title>
        <authorList>
            <person name="Tisza M.J."/>
            <person name="Buck C.B."/>
        </authorList>
    </citation>
    <scope>NUCLEOTIDE SEQUENCE</scope>
    <source>
        <strain evidence="1">Ct8Lf7</strain>
    </source>
</reference>
<protein>
    <submittedName>
        <fullName evidence="1">Uncharacterized protein</fullName>
    </submittedName>
</protein>
<evidence type="ECO:0000313" key="1">
    <source>
        <dbReference type="EMBL" id="DAF44362.1"/>
    </source>
</evidence>
<name>A0A8S5S103_9CAUD</name>
<organism evidence="1">
    <name type="scientific">Podoviridae sp. ct8Lf7</name>
    <dbReference type="NCBI Taxonomy" id="2827723"/>
    <lineage>
        <taxon>Viruses</taxon>
        <taxon>Duplodnaviria</taxon>
        <taxon>Heunggongvirae</taxon>
        <taxon>Uroviricota</taxon>
        <taxon>Caudoviricetes</taxon>
    </lineage>
</organism>
<sequence length="34" mass="4143">MKCYNTCAFGYQLLDVRDGDKQVEKLLHKMFRKY</sequence>
<dbReference type="EMBL" id="BK032511">
    <property type="protein sequence ID" value="DAF44362.1"/>
    <property type="molecule type" value="Genomic_DNA"/>
</dbReference>
<accession>A0A8S5S103</accession>